<keyword evidence="8" id="KW-0812">Transmembrane</keyword>
<sequence length="739" mass="81234">MSLGPKKGFKTEKTKQKGEQQAGVNKLKTFPSKIVKKVTSYNYKKLFSGKFAKKSFNFMKESTKDVKWADPRKSVGIRLFLIFFVAIMFFVLSIGIISYQMAKSTIEDNAEKANLATVTQTAQKLDIIFEKFQDNIQQMFLDDEMQKAIMDLALTTSTEYDKFTATTKMRTRLNALTFSTKGISGIYLVADDPNFTSVTSGAVDQNFLETIHDQSWFKELSKSSKIVWINVPEAKGTPVFRLARSVQSVNTMKRFVLVADLNLDILKGYLQELQMGEGAKVQILASDNVIVASSVKDEEGKPSEFDISKAVEQKLESTKTKNAKGESVLAVFKEQATSGWKLLGSIPTAELTKDARGILLTTYISAGVVAIIAILIGMWMVNMIGRPLVKLKDLMEEGAKGNLNVRMVVTSKDEIGQLTGSFNVMMEQITTLVEQTNHSAQDVLETATELTDASNKTAMSAKEIAIATEEIANGATSLANEAERGNELADNIGRQMEKVIQANKEMSTSAHEVEQSSQLGTKYLDGLLNKTNTTVDIIQALTDKVNTLKTSTSSVMKVLDVMQNITQQTNILSLNATIEAARAGAAGRGFMVVADEIRQLADQSRESIKMVGKITDEISTEMNQTVQALMDANPLFEEQIDSVKETSKIFISVQEKMEGFVNHLSMVTTSIDELNQSQAVMSEAMTNVSAVAEESSATSEEVASLSNEQENIGNHLVNLSQKLEQVSVGLKETLSKFTV</sequence>
<evidence type="ECO:0000256" key="8">
    <source>
        <dbReference type="SAM" id="Phobius"/>
    </source>
</evidence>
<keyword evidence="12" id="KW-1185">Reference proteome</keyword>
<comment type="similarity">
    <text evidence="5">Belongs to the methyl-accepting chemotaxis (MCP) protein family.</text>
</comment>
<dbReference type="Gene3D" id="6.10.340.10">
    <property type="match status" value="1"/>
</dbReference>
<evidence type="ECO:0000256" key="3">
    <source>
        <dbReference type="ARBA" id="ARBA00023136"/>
    </source>
</evidence>
<dbReference type="CDD" id="cd18774">
    <property type="entry name" value="PDC2_HK_sensor"/>
    <property type="match status" value="1"/>
</dbReference>
<evidence type="ECO:0000256" key="5">
    <source>
        <dbReference type="ARBA" id="ARBA00029447"/>
    </source>
</evidence>
<evidence type="ECO:0000256" key="4">
    <source>
        <dbReference type="ARBA" id="ARBA00023224"/>
    </source>
</evidence>
<keyword evidence="2" id="KW-1003">Cell membrane</keyword>
<dbReference type="InterPro" id="IPR004089">
    <property type="entry name" value="MCPsignal_dom"/>
</dbReference>
<dbReference type="SUPFAM" id="SSF58104">
    <property type="entry name" value="Methyl-accepting chemotaxis protein (MCP) signaling domain"/>
    <property type="match status" value="1"/>
</dbReference>
<evidence type="ECO:0000256" key="7">
    <source>
        <dbReference type="SAM" id="MobiDB-lite"/>
    </source>
</evidence>
<comment type="subcellular location">
    <subcellularLocation>
        <location evidence="1">Cell membrane</location>
    </subcellularLocation>
</comment>
<name>A0ABS4FQH9_9BACL</name>
<dbReference type="PROSITE" id="PS50885">
    <property type="entry name" value="HAMP"/>
    <property type="match status" value="1"/>
</dbReference>
<gene>
    <name evidence="11" type="ORF">J2Z32_001458</name>
</gene>
<keyword evidence="8" id="KW-1133">Transmembrane helix</keyword>
<dbReference type="PROSITE" id="PS50111">
    <property type="entry name" value="CHEMOTAXIS_TRANSDUC_2"/>
    <property type="match status" value="1"/>
</dbReference>
<comment type="caution">
    <text evidence="11">The sequence shown here is derived from an EMBL/GenBank/DDBJ whole genome shotgun (WGS) entry which is preliminary data.</text>
</comment>
<evidence type="ECO:0000259" key="9">
    <source>
        <dbReference type="PROSITE" id="PS50111"/>
    </source>
</evidence>
<reference evidence="11 12" key="1">
    <citation type="submission" date="2021-03" db="EMBL/GenBank/DDBJ databases">
        <title>Genomic Encyclopedia of Type Strains, Phase IV (KMG-IV): sequencing the most valuable type-strain genomes for metagenomic binning, comparative biology and taxonomic classification.</title>
        <authorList>
            <person name="Goeker M."/>
        </authorList>
    </citation>
    <scope>NUCLEOTIDE SEQUENCE [LARGE SCALE GENOMIC DNA]</scope>
    <source>
        <strain evidence="11 12">DSM 14349</strain>
    </source>
</reference>
<keyword evidence="4 6" id="KW-0807">Transducer</keyword>
<feature type="domain" description="HAMP" evidence="10">
    <location>
        <begin position="382"/>
        <end position="434"/>
    </location>
</feature>
<evidence type="ECO:0000256" key="6">
    <source>
        <dbReference type="PROSITE-ProRule" id="PRU00284"/>
    </source>
</evidence>
<dbReference type="CDD" id="cd18773">
    <property type="entry name" value="PDC1_HK_sensor"/>
    <property type="match status" value="1"/>
</dbReference>
<keyword evidence="3 8" id="KW-0472">Membrane</keyword>
<feature type="transmembrane region" description="Helical" evidence="8">
    <location>
        <begin position="79"/>
        <end position="99"/>
    </location>
</feature>
<dbReference type="Gene3D" id="3.30.450.20">
    <property type="entry name" value="PAS domain"/>
    <property type="match status" value="2"/>
</dbReference>
<dbReference type="PANTHER" id="PTHR32089">
    <property type="entry name" value="METHYL-ACCEPTING CHEMOTAXIS PROTEIN MCPB"/>
    <property type="match status" value="1"/>
</dbReference>
<dbReference type="Pfam" id="PF00672">
    <property type="entry name" value="HAMP"/>
    <property type="match status" value="1"/>
</dbReference>
<organism evidence="11 12">
    <name type="scientific">Paenibacillus turicensis</name>
    <dbReference type="NCBI Taxonomy" id="160487"/>
    <lineage>
        <taxon>Bacteria</taxon>
        <taxon>Bacillati</taxon>
        <taxon>Bacillota</taxon>
        <taxon>Bacilli</taxon>
        <taxon>Bacillales</taxon>
        <taxon>Paenibacillaceae</taxon>
        <taxon>Paenibacillus</taxon>
    </lineage>
</organism>
<evidence type="ECO:0000259" key="10">
    <source>
        <dbReference type="PROSITE" id="PS50885"/>
    </source>
</evidence>
<dbReference type="InterPro" id="IPR003660">
    <property type="entry name" value="HAMP_dom"/>
</dbReference>
<feature type="domain" description="Methyl-accepting transducer" evidence="9">
    <location>
        <begin position="453"/>
        <end position="703"/>
    </location>
</feature>
<protein>
    <submittedName>
        <fullName evidence="11">Methyl-accepting chemotaxis protein</fullName>
    </submittedName>
</protein>
<dbReference type="SMART" id="SM00283">
    <property type="entry name" value="MA"/>
    <property type="match status" value="1"/>
</dbReference>
<evidence type="ECO:0000256" key="2">
    <source>
        <dbReference type="ARBA" id="ARBA00022475"/>
    </source>
</evidence>
<dbReference type="CDD" id="cd06225">
    <property type="entry name" value="HAMP"/>
    <property type="match status" value="1"/>
</dbReference>
<dbReference type="RefSeq" id="WP_245251275.1">
    <property type="nucleotide sequence ID" value="NZ_JAGGKG010000005.1"/>
</dbReference>
<feature type="transmembrane region" description="Helical" evidence="8">
    <location>
        <begin position="363"/>
        <end position="385"/>
    </location>
</feature>
<evidence type="ECO:0000313" key="11">
    <source>
        <dbReference type="EMBL" id="MBP1904834.1"/>
    </source>
</evidence>
<feature type="region of interest" description="Disordered" evidence="7">
    <location>
        <begin position="1"/>
        <end position="23"/>
    </location>
</feature>
<dbReference type="EMBL" id="JAGGKG010000005">
    <property type="protein sequence ID" value="MBP1904834.1"/>
    <property type="molecule type" value="Genomic_DNA"/>
</dbReference>
<dbReference type="SMART" id="SM00304">
    <property type="entry name" value="HAMP"/>
    <property type="match status" value="1"/>
</dbReference>
<proteinExistence type="inferred from homology"/>
<evidence type="ECO:0000313" key="12">
    <source>
        <dbReference type="Proteomes" id="UP001519272"/>
    </source>
</evidence>
<feature type="compositionally biased region" description="Basic and acidic residues" evidence="7">
    <location>
        <begin position="9"/>
        <end position="18"/>
    </location>
</feature>
<evidence type="ECO:0000256" key="1">
    <source>
        <dbReference type="ARBA" id="ARBA00004236"/>
    </source>
</evidence>
<dbReference type="Pfam" id="PF00015">
    <property type="entry name" value="MCPsignal"/>
    <property type="match status" value="1"/>
</dbReference>
<dbReference type="Proteomes" id="UP001519272">
    <property type="component" value="Unassembled WGS sequence"/>
</dbReference>
<dbReference type="PANTHER" id="PTHR32089:SF112">
    <property type="entry name" value="LYSOZYME-LIKE PROTEIN-RELATED"/>
    <property type="match status" value="1"/>
</dbReference>
<dbReference type="Gene3D" id="1.10.287.950">
    <property type="entry name" value="Methyl-accepting chemotaxis protein"/>
    <property type="match status" value="1"/>
</dbReference>
<accession>A0ABS4FQH9</accession>